<dbReference type="EMBL" id="JAFBMS010001643">
    <property type="protein sequence ID" value="KAG9328932.1"/>
    <property type="molecule type" value="Genomic_DNA"/>
</dbReference>
<gene>
    <name evidence="2" type="ORF">JZ751_009230</name>
</gene>
<accession>A0A8T2MU54</accession>
<proteinExistence type="predicted"/>
<reference evidence="2" key="1">
    <citation type="thesis" date="2021" institute="BYU ScholarsArchive" country="Provo, UT, USA">
        <title>Applications of and Algorithms for Genome Assembly and Genomic Analyses with an Emphasis on Marine Teleosts.</title>
        <authorList>
            <person name="Pickett B.D."/>
        </authorList>
    </citation>
    <scope>NUCLEOTIDE SEQUENCE</scope>
    <source>
        <strain evidence="2">HI-2016</strain>
    </source>
</reference>
<evidence type="ECO:0000256" key="1">
    <source>
        <dbReference type="SAM" id="MobiDB-lite"/>
    </source>
</evidence>
<evidence type="ECO:0000313" key="2">
    <source>
        <dbReference type="EMBL" id="KAG9328932.1"/>
    </source>
</evidence>
<evidence type="ECO:0000313" key="3">
    <source>
        <dbReference type="Proteomes" id="UP000824540"/>
    </source>
</evidence>
<dbReference type="AlphaFoldDB" id="A0A8T2MU54"/>
<sequence length="89" mass="9801">MSYRVRDPSPGETAGGPLRDDKASGFFAIPIDTLKSRSQKNMKPIHCLCLMPLLLGSAIGECDNELECPKEYQAVYDKTIKAPLKVCKT</sequence>
<organism evidence="2 3">
    <name type="scientific">Albula glossodonta</name>
    <name type="common">roundjaw bonefish</name>
    <dbReference type="NCBI Taxonomy" id="121402"/>
    <lineage>
        <taxon>Eukaryota</taxon>
        <taxon>Metazoa</taxon>
        <taxon>Chordata</taxon>
        <taxon>Craniata</taxon>
        <taxon>Vertebrata</taxon>
        <taxon>Euteleostomi</taxon>
        <taxon>Actinopterygii</taxon>
        <taxon>Neopterygii</taxon>
        <taxon>Teleostei</taxon>
        <taxon>Albuliformes</taxon>
        <taxon>Albulidae</taxon>
        <taxon>Albula</taxon>
    </lineage>
</organism>
<keyword evidence="3" id="KW-1185">Reference proteome</keyword>
<comment type="caution">
    <text evidence="2">The sequence shown here is derived from an EMBL/GenBank/DDBJ whole genome shotgun (WGS) entry which is preliminary data.</text>
</comment>
<feature type="region of interest" description="Disordered" evidence="1">
    <location>
        <begin position="1"/>
        <end position="21"/>
    </location>
</feature>
<name>A0A8T2MU54_9TELE</name>
<dbReference type="Proteomes" id="UP000824540">
    <property type="component" value="Unassembled WGS sequence"/>
</dbReference>
<protein>
    <submittedName>
        <fullName evidence="2">Uncharacterized protein</fullName>
    </submittedName>
</protein>